<keyword evidence="2" id="KW-1185">Reference proteome</keyword>
<evidence type="ECO:0000313" key="2">
    <source>
        <dbReference type="Proteomes" id="UP001469553"/>
    </source>
</evidence>
<proteinExistence type="predicted"/>
<accession>A0ABV1AA55</accession>
<reference evidence="1 2" key="1">
    <citation type="submission" date="2021-06" db="EMBL/GenBank/DDBJ databases">
        <authorList>
            <person name="Palmer J.M."/>
        </authorList>
    </citation>
    <scope>NUCLEOTIDE SEQUENCE [LARGE SCALE GENOMIC DNA]</scope>
    <source>
        <strain evidence="1 2">AS_MEX2019</strain>
        <tissue evidence="1">Muscle</tissue>
    </source>
</reference>
<sequence>MCDQNGWPQHAIIQSWPKVLALGTPEVLPENKAFLPENYNLQIVDVLPQFWFSSPQNVIFSMLSVSVVHTDKQCKDRVNLAPYLVSGGIFLLPTPATCHR</sequence>
<name>A0ABV1AA55_9TELE</name>
<dbReference type="Proteomes" id="UP001469553">
    <property type="component" value="Unassembled WGS sequence"/>
</dbReference>
<gene>
    <name evidence="1" type="ORF">AMECASPLE_019156</name>
</gene>
<dbReference type="EMBL" id="JAHRIP010086169">
    <property type="protein sequence ID" value="MEQ2315146.1"/>
    <property type="molecule type" value="Genomic_DNA"/>
</dbReference>
<organism evidence="1 2">
    <name type="scientific">Ameca splendens</name>
    <dbReference type="NCBI Taxonomy" id="208324"/>
    <lineage>
        <taxon>Eukaryota</taxon>
        <taxon>Metazoa</taxon>
        <taxon>Chordata</taxon>
        <taxon>Craniata</taxon>
        <taxon>Vertebrata</taxon>
        <taxon>Euteleostomi</taxon>
        <taxon>Actinopterygii</taxon>
        <taxon>Neopterygii</taxon>
        <taxon>Teleostei</taxon>
        <taxon>Neoteleostei</taxon>
        <taxon>Acanthomorphata</taxon>
        <taxon>Ovalentaria</taxon>
        <taxon>Atherinomorphae</taxon>
        <taxon>Cyprinodontiformes</taxon>
        <taxon>Goodeidae</taxon>
        <taxon>Ameca</taxon>
    </lineage>
</organism>
<protein>
    <submittedName>
        <fullName evidence="1">Uncharacterized protein</fullName>
    </submittedName>
</protein>
<evidence type="ECO:0000313" key="1">
    <source>
        <dbReference type="EMBL" id="MEQ2315146.1"/>
    </source>
</evidence>
<comment type="caution">
    <text evidence="1">The sequence shown here is derived from an EMBL/GenBank/DDBJ whole genome shotgun (WGS) entry which is preliminary data.</text>
</comment>